<dbReference type="AlphaFoldDB" id="A0A564ZFK9"/>
<protein>
    <submittedName>
        <fullName evidence="2">LmbZ</fullName>
    </submittedName>
</protein>
<evidence type="ECO:0000313" key="3">
    <source>
        <dbReference type="Proteomes" id="UP000334340"/>
    </source>
</evidence>
<accession>A0A564ZFK9</accession>
<dbReference type="Proteomes" id="UP000334340">
    <property type="component" value="Unassembled WGS sequence"/>
</dbReference>
<feature type="domain" description="Gfo/Idh/MocA-like oxidoreductase N-terminal" evidence="1">
    <location>
        <begin position="2"/>
        <end position="121"/>
    </location>
</feature>
<organism evidence="2 3">
    <name type="scientific">Candidatus Methylomirabilis lanthanidiphila</name>
    <dbReference type="NCBI Taxonomy" id="2211376"/>
    <lineage>
        <taxon>Bacteria</taxon>
        <taxon>Candidatus Methylomirabilota</taxon>
        <taxon>Candidatus Methylomirabilia</taxon>
        <taxon>Candidatus Methylomirabilales</taxon>
        <taxon>Candidatus Methylomirabilaceae</taxon>
        <taxon>Candidatus Methylomirabilis</taxon>
    </lineage>
</organism>
<dbReference type="Gene3D" id="3.30.360.10">
    <property type="entry name" value="Dihydrodipicolinate Reductase, domain 2"/>
    <property type="match status" value="1"/>
</dbReference>
<dbReference type="EMBL" id="CABIKM010000003">
    <property type="protein sequence ID" value="VUZ83933.1"/>
    <property type="molecule type" value="Genomic_DNA"/>
</dbReference>
<dbReference type="PANTHER" id="PTHR43377">
    <property type="entry name" value="BILIVERDIN REDUCTASE A"/>
    <property type="match status" value="1"/>
</dbReference>
<dbReference type="InterPro" id="IPR000683">
    <property type="entry name" value="Gfo/Idh/MocA-like_OxRdtase_N"/>
</dbReference>
<sequence length="350" mass="37923">MIRTAIVGCGRMGENHCRIVKELQGVSIVGAVDPSLDRARALAAGYAVEQAAAHLEELLERTRVDAVHILTPPTTHAPLACTALQAGCHVLVEKPMALTVVEAKQMLDAATQHHRILTVGHNHLFEPVVRAAYTRVVEGRLGRLVGLDVFHGCLPGSPPWVADLPSGPWINDMSHPLYLSELFLGEPLAIRAVGHPPADRQKVREVRAVAQHAEGVSTLTLSTDAAPFRHKITLYGTHRTLEVDLIQEILVETRPFSGHRWLRKGRAVLDVSTQLLFGAGQNAVQVLTGRGRGWHGLRTLIQAFYAAIQTGGPSPVPAMQGLRVVTLLSEIRRQLLAMPDAAPEKGRAGL</sequence>
<reference evidence="2 3" key="1">
    <citation type="submission" date="2019-07" db="EMBL/GenBank/DDBJ databases">
        <authorList>
            <person name="Cremers G."/>
        </authorList>
    </citation>
    <scope>NUCLEOTIDE SEQUENCE [LARGE SCALE GENOMIC DNA]</scope>
</reference>
<dbReference type="GO" id="GO:0000166">
    <property type="term" value="F:nucleotide binding"/>
    <property type="evidence" value="ECO:0007669"/>
    <property type="project" value="InterPro"/>
</dbReference>
<dbReference type="InterPro" id="IPR036291">
    <property type="entry name" value="NAD(P)-bd_dom_sf"/>
</dbReference>
<gene>
    <name evidence="2" type="ORF">MELA_00292</name>
</gene>
<dbReference type="PANTHER" id="PTHR43377:SF1">
    <property type="entry name" value="BILIVERDIN REDUCTASE A"/>
    <property type="match status" value="1"/>
</dbReference>
<dbReference type="SUPFAM" id="SSF55347">
    <property type="entry name" value="Glyceraldehyde-3-phosphate dehydrogenase-like, C-terminal domain"/>
    <property type="match status" value="1"/>
</dbReference>
<dbReference type="InterPro" id="IPR051450">
    <property type="entry name" value="Gfo/Idh/MocA_Oxidoreductases"/>
</dbReference>
<keyword evidence="3" id="KW-1185">Reference proteome</keyword>
<evidence type="ECO:0000259" key="1">
    <source>
        <dbReference type="Pfam" id="PF01408"/>
    </source>
</evidence>
<dbReference type="Gene3D" id="3.40.50.720">
    <property type="entry name" value="NAD(P)-binding Rossmann-like Domain"/>
    <property type="match status" value="1"/>
</dbReference>
<evidence type="ECO:0000313" key="2">
    <source>
        <dbReference type="EMBL" id="VUZ83933.1"/>
    </source>
</evidence>
<dbReference type="Pfam" id="PF01408">
    <property type="entry name" value="GFO_IDH_MocA"/>
    <property type="match status" value="1"/>
</dbReference>
<name>A0A564ZFK9_9BACT</name>
<proteinExistence type="predicted"/>
<dbReference type="SUPFAM" id="SSF51735">
    <property type="entry name" value="NAD(P)-binding Rossmann-fold domains"/>
    <property type="match status" value="1"/>
</dbReference>